<dbReference type="Proteomes" id="UP001286313">
    <property type="component" value="Unassembled WGS sequence"/>
</dbReference>
<keyword evidence="2" id="KW-1185">Reference proteome</keyword>
<name>A0AAE1EYJ1_PETCI</name>
<gene>
    <name evidence="1" type="ORF">Pcinc_030208</name>
</gene>
<evidence type="ECO:0000313" key="1">
    <source>
        <dbReference type="EMBL" id="KAK3864074.1"/>
    </source>
</evidence>
<comment type="caution">
    <text evidence="1">The sequence shown here is derived from an EMBL/GenBank/DDBJ whole genome shotgun (WGS) entry which is preliminary data.</text>
</comment>
<evidence type="ECO:0000313" key="2">
    <source>
        <dbReference type="Proteomes" id="UP001286313"/>
    </source>
</evidence>
<accession>A0AAE1EYJ1</accession>
<sequence length="133" mass="14121">MTTTTSLTMNIGGVGVTVLPINDSHPNITASLYDQIILNFPGAGGVGEIYHGADVNVDGPDLPPTLTGGLLMPAVAVAEGDIRRTHEVPPVREFGAEQLEYSCAKNNVGGGFQDDKTISWVARKHREINHSLD</sequence>
<dbReference type="EMBL" id="JAWQEG010003875">
    <property type="protein sequence ID" value="KAK3864074.1"/>
    <property type="molecule type" value="Genomic_DNA"/>
</dbReference>
<protein>
    <submittedName>
        <fullName evidence="1">Uncharacterized protein</fullName>
    </submittedName>
</protein>
<proteinExistence type="predicted"/>
<reference evidence="1" key="1">
    <citation type="submission" date="2023-10" db="EMBL/GenBank/DDBJ databases">
        <title>Genome assemblies of two species of porcelain crab, Petrolisthes cinctipes and Petrolisthes manimaculis (Anomura: Porcellanidae).</title>
        <authorList>
            <person name="Angst P."/>
        </authorList>
    </citation>
    <scope>NUCLEOTIDE SEQUENCE</scope>
    <source>
        <strain evidence="1">PB745_01</strain>
        <tissue evidence="1">Gill</tissue>
    </source>
</reference>
<dbReference type="AlphaFoldDB" id="A0AAE1EYJ1"/>
<organism evidence="1 2">
    <name type="scientific">Petrolisthes cinctipes</name>
    <name type="common">Flat porcelain crab</name>
    <dbReference type="NCBI Taxonomy" id="88211"/>
    <lineage>
        <taxon>Eukaryota</taxon>
        <taxon>Metazoa</taxon>
        <taxon>Ecdysozoa</taxon>
        <taxon>Arthropoda</taxon>
        <taxon>Crustacea</taxon>
        <taxon>Multicrustacea</taxon>
        <taxon>Malacostraca</taxon>
        <taxon>Eumalacostraca</taxon>
        <taxon>Eucarida</taxon>
        <taxon>Decapoda</taxon>
        <taxon>Pleocyemata</taxon>
        <taxon>Anomura</taxon>
        <taxon>Galatheoidea</taxon>
        <taxon>Porcellanidae</taxon>
        <taxon>Petrolisthes</taxon>
    </lineage>
</organism>